<dbReference type="RefSeq" id="WP_172805187.1">
    <property type="nucleotide sequence ID" value="NZ_LT838813.1"/>
</dbReference>
<dbReference type="EMBL" id="LT838813">
    <property type="protein sequence ID" value="SMD43020.1"/>
    <property type="molecule type" value="Genomic_DNA"/>
</dbReference>
<dbReference type="SUPFAM" id="SSF48452">
    <property type="entry name" value="TPR-like"/>
    <property type="match status" value="1"/>
</dbReference>
<evidence type="ECO:0000256" key="1">
    <source>
        <dbReference type="ARBA" id="ARBA00004442"/>
    </source>
</evidence>
<evidence type="ECO:0000259" key="6">
    <source>
        <dbReference type="Pfam" id="PF07980"/>
    </source>
</evidence>
<evidence type="ECO:0000259" key="7">
    <source>
        <dbReference type="Pfam" id="PF14322"/>
    </source>
</evidence>
<accession>A0A1W2H260</accession>
<dbReference type="Gene3D" id="1.25.40.390">
    <property type="match status" value="1"/>
</dbReference>
<keyword evidence="3" id="KW-0732">Signal</keyword>
<comment type="subcellular location">
    <subcellularLocation>
        <location evidence="1">Cell outer membrane</location>
    </subcellularLocation>
</comment>
<organism evidence="8 9">
    <name type="scientific">Aquiflexum balticum DSM 16537</name>
    <dbReference type="NCBI Taxonomy" id="758820"/>
    <lineage>
        <taxon>Bacteria</taxon>
        <taxon>Pseudomonadati</taxon>
        <taxon>Bacteroidota</taxon>
        <taxon>Cytophagia</taxon>
        <taxon>Cytophagales</taxon>
        <taxon>Cyclobacteriaceae</taxon>
        <taxon>Aquiflexum</taxon>
    </lineage>
</organism>
<evidence type="ECO:0000313" key="9">
    <source>
        <dbReference type="Proteomes" id="UP000192333"/>
    </source>
</evidence>
<evidence type="ECO:0000256" key="5">
    <source>
        <dbReference type="ARBA" id="ARBA00023237"/>
    </source>
</evidence>
<name>A0A1W2H260_9BACT</name>
<evidence type="ECO:0000256" key="4">
    <source>
        <dbReference type="ARBA" id="ARBA00023136"/>
    </source>
</evidence>
<dbReference type="InterPro" id="IPR011990">
    <property type="entry name" value="TPR-like_helical_dom_sf"/>
</dbReference>
<proteinExistence type="inferred from homology"/>
<dbReference type="InterPro" id="IPR012944">
    <property type="entry name" value="SusD_RagB_dom"/>
</dbReference>
<evidence type="ECO:0000256" key="2">
    <source>
        <dbReference type="ARBA" id="ARBA00006275"/>
    </source>
</evidence>
<gene>
    <name evidence="8" type="ORF">SAMN00777080_1591</name>
</gene>
<dbReference type="PROSITE" id="PS51257">
    <property type="entry name" value="PROKAR_LIPOPROTEIN"/>
    <property type="match status" value="1"/>
</dbReference>
<dbReference type="Pfam" id="PF07980">
    <property type="entry name" value="SusD_RagB"/>
    <property type="match status" value="1"/>
</dbReference>
<protein>
    <submittedName>
        <fullName evidence="8">SusD family protein</fullName>
    </submittedName>
</protein>
<comment type="similarity">
    <text evidence="2">Belongs to the SusD family.</text>
</comment>
<dbReference type="GO" id="GO:0009279">
    <property type="term" value="C:cell outer membrane"/>
    <property type="evidence" value="ECO:0007669"/>
    <property type="project" value="UniProtKB-SubCell"/>
</dbReference>
<evidence type="ECO:0000256" key="3">
    <source>
        <dbReference type="ARBA" id="ARBA00022729"/>
    </source>
</evidence>
<feature type="domain" description="SusD-like N-terminal" evidence="7">
    <location>
        <begin position="44"/>
        <end position="240"/>
    </location>
</feature>
<sequence length="501" mass="56139">MKIIKKYNWRFYILAFFAASVLVSCDGLLEVNPRQSIEGSDALNSPENIEAALKSPYARLRSVNAYGRNLMAFGDALADNGLATNNSGRLLNEARNQPYFHYTHWTNFYFGINEVNLILEAIPEIQSIPAVSQNTKNRWEGEAKFLRALFYFDLVKAYAYMPGVIVPELDKGGIPLVLEGVSTSDIETALNRQPARSTVAEIYAQIYKDLEDAIRLLDDSRGVQFASESAARALFSRVALYNQDWGRAVTESTAVWLSSRGKFLEGEDYISGWRVSVHPESIFDLRFENASESNGTNESIQSTYTTIRNLENLAQVGGWGDFIPTPVFVNFIGIKVAGSGAALEISDRGNDVRAFQYEAGPGRVPNGTGKRIECIKFASKSGFAFGDNIPILRKSEMILNRMEANFHLGEVSLALEDLNRLKIARGLEEVNLEGEELLEEILIERRKEFAFEGHRFFDIKRYGKDIIKQQGNVAFTDFRILANIPQNEVDGNKNLEQNAGY</sequence>
<dbReference type="STRING" id="758820.SAMN00777080_1591"/>
<dbReference type="Proteomes" id="UP000192333">
    <property type="component" value="Chromosome I"/>
</dbReference>
<keyword evidence="9" id="KW-1185">Reference proteome</keyword>
<feature type="domain" description="RagB/SusD" evidence="6">
    <location>
        <begin position="387"/>
        <end position="501"/>
    </location>
</feature>
<keyword evidence="4" id="KW-0472">Membrane</keyword>
<dbReference type="InterPro" id="IPR033985">
    <property type="entry name" value="SusD-like_N"/>
</dbReference>
<keyword evidence="5" id="KW-0998">Cell outer membrane</keyword>
<reference evidence="9" key="1">
    <citation type="submission" date="2017-04" db="EMBL/GenBank/DDBJ databases">
        <authorList>
            <person name="Varghese N."/>
            <person name="Submissions S."/>
        </authorList>
    </citation>
    <scope>NUCLEOTIDE SEQUENCE [LARGE SCALE GENOMIC DNA]</scope>
    <source>
        <strain evidence="9">DSM 16537</strain>
    </source>
</reference>
<dbReference type="AlphaFoldDB" id="A0A1W2H260"/>
<evidence type="ECO:0000313" key="8">
    <source>
        <dbReference type="EMBL" id="SMD43020.1"/>
    </source>
</evidence>
<dbReference type="Pfam" id="PF14322">
    <property type="entry name" value="SusD-like_3"/>
    <property type="match status" value="1"/>
</dbReference>